<feature type="transmembrane region" description="Helical" evidence="5">
    <location>
        <begin position="323"/>
        <end position="341"/>
    </location>
</feature>
<protein>
    <recommendedName>
        <fullName evidence="6">ABC-2 type transporter transmembrane domain-containing protein</fullName>
    </recommendedName>
</protein>
<feature type="transmembrane region" description="Helical" evidence="5">
    <location>
        <begin position="21"/>
        <end position="44"/>
    </location>
</feature>
<name>A0A2A5C960_9GAMM</name>
<evidence type="ECO:0000259" key="6">
    <source>
        <dbReference type="Pfam" id="PF12698"/>
    </source>
</evidence>
<dbReference type="PANTHER" id="PTHR43471">
    <property type="entry name" value="ABC TRANSPORTER PERMEASE"/>
    <property type="match status" value="1"/>
</dbReference>
<comment type="caution">
    <text evidence="7">The sequence shown here is derived from an EMBL/GenBank/DDBJ whole genome shotgun (WGS) entry which is preliminary data.</text>
</comment>
<evidence type="ECO:0000256" key="5">
    <source>
        <dbReference type="SAM" id="Phobius"/>
    </source>
</evidence>
<sequence>MINYRTKAIIKREVIQQIFSKRFIFATLSLPVFMLIVFGLQFLFMSFEGGGDSLRVFAEEQNTLELLQSQLNDIENENPIDLDVIYQQSNREALGVFIASNRDAILDGDINGVLFVPATALNDKQVIFYSNNAGNQNLLNRIRAVVNTVVLNSYVNDRNMDDDIIDFVRMNVSVQNIRLTESGTIDGNAGGQQAIAVFFNILLYISLLMVAAPAMAAVNEEKVSRVVEIVLSSVSPAELMAGKIVGSAIAGFTQMFIWLIPVVLVASGSLPLLMVLSDIEIQLNFSMLVYFLLNYLMGVLTFLSIFSAFGAMFDNPQDAQSSMFPVMMLIVVPFFLAFSVVNNPTSMLGVVGSMLPFFSILVMPVRMVLIDVPLWQFAVAVLVNLATLYFVVLLCGKIYRFTILMTGKNPSWKEIYKWMRYS</sequence>
<reference evidence="8" key="1">
    <citation type="submission" date="2017-08" db="EMBL/GenBank/DDBJ databases">
        <title>A dynamic microbial community with high functional redundancy inhabits the cold, oxic subseafloor aquifer.</title>
        <authorList>
            <person name="Tully B.J."/>
            <person name="Wheat C.G."/>
            <person name="Glazer B.T."/>
            <person name="Huber J.A."/>
        </authorList>
    </citation>
    <scope>NUCLEOTIDE SEQUENCE [LARGE SCALE GENOMIC DNA]</scope>
</reference>
<organism evidence="7 8">
    <name type="scientific">SAR86 cluster bacterium</name>
    <dbReference type="NCBI Taxonomy" id="2030880"/>
    <lineage>
        <taxon>Bacteria</taxon>
        <taxon>Pseudomonadati</taxon>
        <taxon>Pseudomonadota</taxon>
        <taxon>Gammaproteobacteria</taxon>
        <taxon>SAR86 cluster</taxon>
    </lineage>
</organism>
<feature type="transmembrane region" description="Helical" evidence="5">
    <location>
        <begin position="348"/>
        <end position="369"/>
    </location>
</feature>
<evidence type="ECO:0000256" key="4">
    <source>
        <dbReference type="ARBA" id="ARBA00023136"/>
    </source>
</evidence>
<proteinExistence type="predicted"/>
<feature type="transmembrane region" description="Helical" evidence="5">
    <location>
        <begin position="256"/>
        <end position="276"/>
    </location>
</feature>
<keyword evidence="3 5" id="KW-1133">Transmembrane helix</keyword>
<evidence type="ECO:0000256" key="2">
    <source>
        <dbReference type="ARBA" id="ARBA00022692"/>
    </source>
</evidence>
<evidence type="ECO:0000256" key="3">
    <source>
        <dbReference type="ARBA" id="ARBA00022989"/>
    </source>
</evidence>
<keyword evidence="4 5" id="KW-0472">Membrane</keyword>
<dbReference type="AlphaFoldDB" id="A0A2A5C960"/>
<dbReference type="Proteomes" id="UP000228987">
    <property type="component" value="Unassembled WGS sequence"/>
</dbReference>
<dbReference type="GO" id="GO:0140359">
    <property type="term" value="F:ABC-type transporter activity"/>
    <property type="evidence" value="ECO:0007669"/>
    <property type="project" value="InterPro"/>
</dbReference>
<feature type="transmembrane region" description="Helical" evidence="5">
    <location>
        <begin position="194"/>
        <end position="217"/>
    </location>
</feature>
<dbReference type="Pfam" id="PF12698">
    <property type="entry name" value="ABC2_membrane_3"/>
    <property type="match status" value="1"/>
</dbReference>
<dbReference type="PANTHER" id="PTHR43471:SF3">
    <property type="entry name" value="ABC TRANSPORTER PERMEASE PROTEIN NATB"/>
    <property type="match status" value="1"/>
</dbReference>
<comment type="subcellular location">
    <subcellularLocation>
        <location evidence="1">Membrane</location>
        <topology evidence="1">Multi-pass membrane protein</topology>
    </subcellularLocation>
</comment>
<dbReference type="EMBL" id="NVWI01000009">
    <property type="protein sequence ID" value="PCJ40352.1"/>
    <property type="molecule type" value="Genomic_DNA"/>
</dbReference>
<feature type="transmembrane region" description="Helical" evidence="5">
    <location>
        <begin position="229"/>
        <end position="250"/>
    </location>
</feature>
<dbReference type="SUPFAM" id="SSF53850">
    <property type="entry name" value="Periplasmic binding protein-like II"/>
    <property type="match status" value="1"/>
</dbReference>
<feature type="transmembrane region" description="Helical" evidence="5">
    <location>
        <begin position="288"/>
        <end position="311"/>
    </location>
</feature>
<dbReference type="InterPro" id="IPR013525">
    <property type="entry name" value="ABC2_TM"/>
</dbReference>
<feature type="domain" description="ABC-2 type transporter transmembrane" evidence="6">
    <location>
        <begin position="21"/>
        <end position="393"/>
    </location>
</feature>
<dbReference type="GO" id="GO:0016020">
    <property type="term" value="C:membrane"/>
    <property type="evidence" value="ECO:0007669"/>
    <property type="project" value="UniProtKB-SubCell"/>
</dbReference>
<evidence type="ECO:0000313" key="7">
    <source>
        <dbReference type="EMBL" id="PCJ40352.1"/>
    </source>
</evidence>
<feature type="transmembrane region" description="Helical" evidence="5">
    <location>
        <begin position="375"/>
        <end position="395"/>
    </location>
</feature>
<keyword evidence="2 5" id="KW-0812">Transmembrane</keyword>
<evidence type="ECO:0000313" key="8">
    <source>
        <dbReference type="Proteomes" id="UP000228987"/>
    </source>
</evidence>
<gene>
    <name evidence="7" type="ORF">COA71_10855</name>
</gene>
<accession>A0A2A5C960</accession>
<evidence type="ECO:0000256" key="1">
    <source>
        <dbReference type="ARBA" id="ARBA00004141"/>
    </source>
</evidence>